<organism evidence="3 4">
    <name type="scientific">Alteromonas aquimaris</name>
    <dbReference type="NCBI Taxonomy" id="2998417"/>
    <lineage>
        <taxon>Bacteria</taxon>
        <taxon>Pseudomonadati</taxon>
        <taxon>Pseudomonadota</taxon>
        <taxon>Gammaproteobacteria</taxon>
        <taxon>Alteromonadales</taxon>
        <taxon>Alteromonadaceae</taxon>
        <taxon>Alteromonas/Salinimonas group</taxon>
        <taxon>Alteromonas</taxon>
    </lineage>
</organism>
<dbReference type="InterPro" id="IPR018228">
    <property type="entry name" value="DNase_TatD-rel_CS"/>
</dbReference>
<evidence type="ECO:0000256" key="1">
    <source>
        <dbReference type="ARBA" id="ARBA00009275"/>
    </source>
</evidence>
<dbReference type="PANTHER" id="PTHR46124">
    <property type="entry name" value="D-AMINOACYL-TRNA DEACYLASE"/>
    <property type="match status" value="1"/>
</dbReference>
<comment type="similarity">
    <text evidence="1">Belongs to the metallo-dependent hydrolases superfamily. TatD-type hydrolase family.</text>
</comment>
<evidence type="ECO:0000313" key="3">
    <source>
        <dbReference type="EMBL" id="MCW8107393.1"/>
    </source>
</evidence>
<dbReference type="CDD" id="cd01310">
    <property type="entry name" value="TatD_DNAse"/>
    <property type="match status" value="1"/>
</dbReference>
<proteinExistence type="inferred from homology"/>
<sequence length="259" mass="28858">MIDSHCHLDLPAFESDLHSVVKQSEDAGVKRFLVPGTTPKGWKRQLAIRQSFPQCDLAFGHHPYFLTEIEKDGISTLKRWIKAHRSACIALGEIGLDATVNTPMETQQALFLAQLELAQYYELPVILHHRKTHHLLIEGLKQLKFAHGGIIHAFSGSMQVAQQYIEMGFSLGIGGTITYPRARKTRQAVAELSLDHMVLETDSPDMPMQGRQGQRNAPAYIGDVAQALAELKTTSKAKVCAQTTNNYLRLFNLEGNDVD</sequence>
<name>A0ABT3P3P5_9ALTE</name>
<dbReference type="PIRSF" id="PIRSF005902">
    <property type="entry name" value="DNase_TatD"/>
    <property type="match status" value="1"/>
</dbReference>
<reference evidence="3" key="1">
    <citation type="submission" date="2022-11" db="EMBL/GenBank/DDBJ databases">
        <title>Alteromonas sp. nov., isolated from sea water of the Qingdao.</title>
        <authorList>
            <person name="Wang Q."/>
        </authorList>
    </citation>
    <scope>NUCLEOTIDE SEQUENCE</scope>
    <source>
        <strain evidence="3">ASW11-7</strain>
    </source>
</reference>
<keyword evidence="4" id="KW-1185">Reference proteome</keyword>
<dbReference type="InterPro" id="IPR032466">
    <property type="entry name" value="Metal_Hydrolase"/>
</dbReference>
<protein>
    <submittedName>
        <fullName evidence="3">TatD family hydrolase</fullName>
    </submittedName>
</protein>
<dbReference type="PANTHER" id="PTHR46124:SF3">
    <property type="entry name" value="HYDROLASE"/>
    <property type="match status" value="1"/>
</dbReference>
<evidence type="ECO:0000313" key="4">
    <source>
        <dbReference type="Proteomes" id="UP001142810"/>
    </source>
</evidence>
<dbReference type="InterPro" id="IPR001130">
    <property type="entry name" value="TatD-like"/>
</dbReference>
<accession>A0ABT3P3P5</accession>
<dbReference type="Gene3D" id="3.20.20.140">
    <property type="entry name" value="Metal-dependent hydrolases"/>
    <property type="match status" value="1"/>
</dbReference>
<gene>
    <name evidence="3" type="ORF">OPS25_02610</name>
</gene>
<dbReference type="RefSeq" id="WP_265616087.1">
    <property type="nucleotide sequence ID" value="NZ_JAPFRD010000002.1"/>
</dbReference>
<evidence type="ECO:0000256" key="2">
    <source>
        <dbReference type="ARBA" id="ARBA00022801"/>
    </source>
</evidence>
<dbReference type="EMBL" id="JAPFRD010000002">
    <property type="protein sequence ID" value="MCW8107393.1"/>
    <property type="molecule type" value="Genomic_DNA"/>
</dbReference>
<dbReference type="Proteomes" id="UP001142810">
    <property type="component" value="Unassembled WGS sequence"/>
</dbReference>
<dbReference type="PROSITE" id="PS01137">
    <property type="entry name" value="TATD_1"/>
    <property type="match status" value="1"/>
</dbReference>
<keyword evidence="2 3" id="KW-0378">Hydrolase</keyword>
<comment type="caution">
    <text evidence="3">The sequence shown here is derived from an EMBL/GenBank/DDBJ whole genome shotgun (WGS) entry which is preliminary data.</text>
</comment>
<dbReference type="SUPFAM" id="SSF51556">
    <property type="entry name" value="Metallo-dependent hydrolases"/>
    <property type="match status" value="1"/>
</dbReference>
<dbReference type="GO" id="GO:0016787">
    <property type="term" value="F:hydrolase activity"/>
    <property type="evidence" value="ECO:0007669"/>
    <property type="project" value="UniProtKB-KW"/>
</dbReference>
<dbReference type="Pfam" id="PF01026">
    <property type="entry name" value="TatD_DNase"/>
    <property type="match status" value="1"/>
</dbReference>